<dbReference type="Pfam" id="PF24779">
    <property type="entry name" value="UTP23_sensor"/>
    <property type="match status" value="1"/>
</dbReference>
<evidence type="ECO:0000313" key="11">
    <source>
        <dbReference type="Proteomes" id="UP001305414"/>
    </source>
</evidence>
<feature type="region of interest" description="Disordered" evidence="8">
    <location>
        <begin position="193"/>
        <end position="318"/>
    </location>
</feature>
<evidence type="ECO:0000259" key="9">
    <source>
        <dbReference type="Pfam" id="PF24779"/>
    </source>
</evidence>
<accession>A0AAN7UVH5</accession>
<evidence type="ECO:0000256" key="8">
    <source>
        <dbReference type="SAM" id="MobiDB-lite"/>
    </source>
</evidence>
<reference evidence="10 11" key="1">
    <citation type="submission" date="2023-10" db="EMBL/GenBank/DDBJ databases">
        <title>Draft genome sequence of Xylaria bambusicola isolate GMP-LS, the root and basal stem rot pathogen of sugarcane in Indonesia.</title>
        <authorList>
            <person name="Selvaraj P."/>
            <person name="Muralishankar V."/>
            <person name="Muruganantham S."/>
            <person name="Sp S."/>
            <person name="Haryani S."/>
            <person name="Lau K.J.X."/>
            <person name="Naqvi N.I."/>
        </authorList>
    </citation>
    <scope>NUCLEOTIDE SEQUENCE [LARGE SCALE GENOMIC DNA]</scope>
    <source>
        <strain evidence="10">GMP-LS</strain>
    </source>
</reference>
<dbReference type="Proteomes" id="UP001305414">
    <property type="component" value="Unassembled WGS sequence"/>
</dbReference>
<name>A0AAN7UVH5_9PEZI</name>
<dbReference type="GO" id="GO:0032040">
    <property type="term" value="C:small-subunit processome"/>
    <property type="evidence" value="ECO:0007669"/>
    <property type="project" value="InterPro"/>
</dbReference>
<keyword evidence="4" id="KW-0539">Nucleus</keyword>
<evidence type="ECO:0000256" key="4">
    <source>
        <dbReference type="ARBA" id="ARBA00023242"/>
    </source>
</evidence>
<dbReference type="AlphaFoldDB" id="A0AAN7UVH5"/>
<dbReference type="PANTHER" id="PTHR12416">
    <property type="entry name" value="RRNA-PROCESSING PROTEIN UTP23 HOMOLOG"/>
    <property type="match status" value="1"/>
</dbReference>
<dbReference type="EMBL" id="JAWHQM010000008">
    <property type="protein sequence ID" value="KAK5628264.1"/>
    <property type="molecule type" value="Genomic_DNA"/>
</dbReference>
<dbReference type="GO" id="GO:0006364">
    <property type="term" value="P:rRNA processing"/>
    <property type="evidence" value="ECO:0007669"/>
    <property type="project" value="UniProtKB-KW"/>
</dbReference>
<protein>
    <recommendedName>
        <fullName evidence="7">U three protein 23</fullName>
    </recommendedName>
</protein>
<sequence length="318" mass="36306">MPRPSSTDNHTKMPRAKRSKQYKRLMNQYEINFGFREPYQVLCDSQFLDAAIRSKMDIDHILKSTLHGNTKLLITQCSMRWLYARKNEPGIGAVIDFAKERVERRRCGHHPSDYPKPLEERECLHSVVDPSKNGVNKHRYVCAINDEEVRSSLRNGIQVVPLLYIRRSVLIMEPASSTTVKARSRDEKAKFIAELKSPGGKRKRQQEDTDNDADDDTKEGADQSKPEKKKTKKIYGRKEPNPLSVKKKKEQKPQQMQKGSTKTDETAEGKEVKPDSSAQPDTAGEGSGRKRRRKHKSKNASDDSNMNDNQLEVSVGEE</sequence>
<dbReference type="Gene3D" id="3.40.50.1010">
    <property type="entry name" value="5'-nuclease"/>
    <property type="match status" value="1"/>
</dbReference>
<dbReference type="FunFam" id="3.40.50.1010:FF:000006">
    <property type="entry name" value="rRNA-processing protein UTP23 homolog"/>
    <property type="match status" value="1"/>
</dbReference>
<comment type="caution">
    <text evidence="10">The sequence shown here is derived from an EMBL/GenBank/DDBJ whole genome shotgun (WGS) entry which is preliminary data.</text>
</comment>
<dbReference type="CDD" id="cd09865">
    <property type="entry name" value="PIN_ScUtp23p-like"/>
    <property type="match status" value="1"/>
</dbReference>
<feature type="compositionally biased region" description="Polar residues" evidence="8">
    <location>
        <begin position="302"/>
        <end position="312"/>
    </location>
</feature>
<evidence type="ECO:0000256" key="6">
    <source>
        <dbReference type="ARBA" id="ARBA00038503"/>
    </source>
</evidence>
<gene>
    <name evidence="10" type="ORF">RRF57_003979</name>
</gene>
<comment type="function">
    <text evidence="5">Involved in rRNA-processing and ribosome biogenesis.</text>
</comment>
<evidence type="ECO:0000313" key="10">
    <source>
        <dbReference type="EMBL" id="KAK5628264.1"/>
    </source>
</evidence>
<dbReference type="InterPro" id="IPR006984">
    <property type="entry name" value="Fcf1/UTP23"/>
</dbReference>
<keyword evidence="2" id="KW-0690">Ribosome biogenesis</keyword>
<feature type="domain" description="UTP23 sensor motif region" evidence="9">
    <location>
        <begin position="231"/>
        <end position="249"/>
    </location>
</feature>
<keyword evidence="11" id="KW-1185">Reference proteome</keyword>
<comment type="subcellular location">
    <subcellularLocation>
        <location evidence="1">Nucleus</location>
        <location evidence="1">Nucleolus</location>
    </subcellularLocation>
</comment>
<evidence type="ECO:0000256" key="1">
    <source>
        <dbReference type="ARBA" id="ARBA00004604"/>
    </source>
</evidence>
<feature type="compositionally biased region" description="Basic residues" evidence="8">
    <location>
        <begin position="289"/>
        <end position="298"/>
    </location>
</feature>
<evidence type="ECO:0000256" key="3">
    <source>
        <dbReference type="ARBA" id="ARBA00022552"/>
    </source>
</evidence>
<dbReference type="InterPro" id="IPR057776">
    <property type="entry name" value="UTP23_sensor"/>
</dbReference>
<proteinExistence type="inferred from homology"/>
<dbReference type="Pfam" id="PF04900">
    <property type="entry name" value="Fcf1"/>
    <property type="match status" value="1"/>
</dbReference>
<feature type="compositionally biased region" description="Basic and acidic residues" evidence="8">
    <location>
        <begin position="261"/>
        <end position="274"/>
    </location>
</feature>
<keyword evidence="3" id="KW-0698">rRNA processing</keyword>
<organism evidence="10 11">
    <name type="scientific">Xylaria bambusicola</name>
    <dbReference type="NCBI Taxonomy" id="326684"/>
    <lineage>
        <taxon>Eukaryota</taxon>
        <taxon>Fungi</taxon>
        <taxon>Dikarya</taxon>
        <taxon>Ascomycota</taxon>
        <taxon>Pezizomycotina</taxon>
        <taxon>Sordariomycetes</taxon>
        <taxon>Xylariomycetidae</taxon>
        <taxon>Xylariales</taxon>
        <taxon>Xylariaceae</taxon>
        <taxon>Xylaria</taxon>
    </lineage>
</organism>
<feature type="compositionally biased region" description="Acidic residues" evidence="8">
    <location>
        <begin position="208"/>
        <end position="217"/>
    </location>
</feature>
<evidence type="ECO:0000256" key="2">
    <source>
        <dbReference type="ARBA" id="ARBA00022517"/>
    </source>
</evidence>
<evidence type="ECO:0000256" key="5">
    <source>
        <dbReference type="ARBA" id="ARBA00037300"/>
    </source>
</evidence>
<comment type="similarity">
    <text evidence="6">Belongs to the UTP23/FCF1 family. UTP23 subfamily.</text>
</comment>
<evidence type="ECO:0000256" key="7">
    <source>
        <dbReference type="ARBA" id="ARBA00076388"/>
    </source>
</evidence>